<evidence type="ECO:0000313" key="8">
    <source>
        <dbReference type="Proteomes" id="UP001595947"/>
    </source>
</evidence>
<dbReference type="SUPFAM" id="SSF56801">
    <property type="entry name" value="Acetyl-CoA synthetase-like"/>
    <property type="match status" value="1"/>
</dbReference>
<dbReference type="NCBIfam" id="NF004837">
    <property type="entry name" value="PRK06187.1"/>
    <property type="match status" value="1"/>
</dbReference>
<dbReference type="Proteomes" id="UP001595947">
    <property type="component" value="Unassembled WGS sequence"/>
</dbReference>
<comment type="similarity">
    <text evidence="1">Belongs to the ATP-dependent AMP-binding enzyme family.</text>
</comment>
<dbReference type="InterPro" id="IPR045851">
    <property type="entry name" value="AMP-bd_C_sf"/>
</dbReference>
<dbReference type="InterPro" id="IPR042099">
    <property type="entry name" value="ANL_N_sf"/>
</dbReference>
<dbReference type="RefSeq" id="WP_378038211.1">
    <property type="nucleotide sequence ID" value="NZ_JBHSIV010000027.1"/>
</dbReference>
<dbReference type="EC" id="6.2.1.3" evidence="7"/>
<protein>
    <submittedName>
        <fullName evidence="7">Long-chain-fatty-acid--CoA ligase</fullName>
        <ecNumber evidence="7">6.2.1.3</ecNumber>
    </submittedName>
</protein>
<proteinExistence type="inferred from homology"/>
<dbReference type="GO" id="GO:0004467">
    <property type="term" value="F:long-chain fatty acid-CoA ligase activity"/>
    <property type="evidence" value="ECO:0007669"/>
    <property type="project" value="UniProtKB-EC"/>
</dbReference>
<evidence type="ECO:0000256" key="1">
    <source>
        <dbReference type="ARBA" id="ARBA00006432"/>
    </source>
</evidence>
<dbReference type="PANTHER" id="PTHR43859:SF4">
    <property type="entry name" value="BUTANOATE--COA LIGASE AAE1-RELATED"/>
    <property type="match status" value="1"/>
</dbReference>
<keyword evidence="8" id="KW-1185">Reference proteome</keyword>
<dbReference type="Pfam" id="PF00501">
    <property type="entry name" value="AMP-binding"/>
    <property type="match status" value="1"/>
</dbReference>
<keyword evidence="3" id="KW-0276">Fatty acid metabolism</keyword>
<keyword evidence="4" id="KW-0443">Lipid metabolism</keyword>
<dbReference type="Gene3D" id="3.40.50.12780">
    <property type="entry name" value="N-terminal domain of ligase-like"/>
    <property type="match status" value="1"/>
</dbReference>
<dbReference type="PROSITE" id="PS00455">
    <property type="entry name" value="AMP_BINDING"/>
    <property type="match status" value="1"/>
</dbReference>
<dbReference type="InterPro" id="IPR000873">
    <property type="entry name" value="AMP-dep_synth/lig_dom"/>
</dbReference>
<evidence type="ECO:0000259" key="6">
    <source>
        <dbReference type="Pfam" id="PF13193"/>
    </source>
</evidence>
<name>A0ABV9YQ98_9PSEU</name>
<dbReference type="InterPro" id="IPR025110">
    <property type="entry name" value="AMP-bd_C"/>
</dbReference>
<evidence type="ECO:0000256" key="2">
    <source>
        <dbReference type="ARBA" id="ARBA00022598"/>
    </source>
</evidence>
<dbReference type="EMBL" id="JBHSIV010000027">
    <property type="protein sequence ID" value="MFC5064868.1"/>
    <property type="molecule type" value="Genomic_DNA"/>
</dbReference>
<dbReference type="InterPro" id="IPR020845">
    <property type="entry name" value="AMP-binding_CS"/>
</dbReference>
<evidence type="ECO:0000313" key="7">
    <source>
        <dbReference type="EMBL" id="MFC5064868.1"/>
    </source>
</evidence>
<reference evidence="8" key="1">
    <citation type="journal article" date="2019" name="Int. J. Syst. Evol. Microbiol.">
        <title>The Global Catalogue of Microorganisms (GCM) 10K type strain sequencing project: providing services to taxonomists for standard genome sequencing and annotation.</title>
        <authorList>
            <consortium name="The Broad Institute Genomics Platform"/>
            <consortium name="The Broad Institute Genome Sequencing Center for Infectious Disease"/>
            <person name="Wu L."/>
            <person name="Ma J."/>
        </authorList>
    </citation>
    <scope>NUCLEOTIDE SEQUENCE [LARGE SCALE GENOMIC DNA]</scope>
    <source>
        <strain evidence="8">CGMCC 4.7093</strain>
    </source>
</reference>
<evidence type="ECO:0000259" key="5">
    <source>
        <dbReference type="Pfam" id="PF00501"/>
    </source>
</evidence>
<feature type="domain" description="AMP-dependent synthetase/ligase" evidence="5">
    <location>
        <begin position="18"/>
        <end position="397"/>
    </location>
</feature>
<feature type="domain" description="AMP-binding enzyme C-terminal" evidence="6">
    <location>
        <begin position="448"/>
        <end position="522"/>
    </location>
</feature>
<accession>A0ABV9YQ98</accession>
<evidence type="ECO:0000256" key="3">
    <source>
        <dbReference type="ARBA" id="ARBA00022832"/>
    </source>
</evidence>
<evidence type="ECO:0000256" key="4">
    <source>
        <dbReference type="ARBA" id="ARBA00023098"/>
    </source>
</evidence>
<dbReference type="PANTHER" id="PTHR43859">
    <property type="entry name" value="ACYL-ACTIVATING ENZYME"/>
    <property type="match status" value="1"/>
</dbReference>
<organism evidence="7 8">
    <name type="scientific">Actinomycetospora atypica</name>
    <dbReference type="NCBI Taxonomy" id="1290095"/>
    <lineage>
        <taxon>Bacteria</taxon>
        <taxon>Bacillati</taxon>
        <taxon>Actinomycetota</taxon>
        <taxon>Actinomycetes</taxon>
        <taxon>Pseudonocardiales</taxon>
        <taxon>Pseudonocardiaceae</taxon>
        <taxon>Actinomycetospora</taxon>
    </lineage>
</organism>
<comment type="caution">
    <text evidence="7">The sequence shown here is derived from an EMBL/GenBank/DDBJ whole genome shotgun (WGS) entry which is preliminary data.</text>
</comment>
<gene>
    <name evidence="7" type="ORF">ACFPBZ_21775</name>
</gene>
<dbReference type="Pfam" id="PF13193">
    <property type="entry name" value="AMP-binding_C"/>
    <property type="match status" value="1"/>
</dbReference>
<dbReference type="Gene3D" id="3.30.300.30">
    <property type="match status" value="1"/>
</dbReference>
<sequence length="537" mass="57328">MESTMRDTPLTVPHFLHRCAAYFPERQIVAATPSGTQRVTYGEWAARVGCLAGALDELGVRAGATVGYYGWNSPIQLETYFATVGTGRVFHSINARLPTDHVGYTVRHAEDEIIVVQRSLLDSLEAVLGEGRERVQVVVVPEPDDEFPVHAGRFDYETVLSAASPVELSVDDELLAASICYSGGTTGLPKAVVYSHRALYLHTMSLLQTDNLGVSERDVVLPLVPMAHANGWGLPQAAVAAGATLVLPGRDMSGPGIAELIASEHVSVSAAVPTVWTRVLPELAGKDTSAVRELCSGGSAASARLMDLAREVTGRPLLQVWGMTETGAFAALARERSGTDGPEIEARAAAVRASQGFPVLGIDMRVVDPETLTVVPRDGETIGELQCHGPSVISSYHDDARSADAFTVDGWLRTGDMAVVDADGCLKLVDRTKDVIKSGGEWISSIDLEHALLAHPAVASAAVFGVPSEEWGERPVACVVPYEGMPLDPDEVLRHLSDRVARFWVPDHLLILDALPTTAVGKVDKKALRATFVNAKA</sequence>
<keyword evidence="2 7" id="KW-0436">Ligase</keyword>